<dbReference type="PANTHER" id="PTHR43428:SF1">
    <property type="entry name" value="ARSENATE REDUCTASE"/>
    <property type="match status" value="1"/>
</dbReference>
<evidence type="ECO:0000259" key="2">
    <source>
        <dbReference type="SMART" id="SM00226"/>
    </source>
</evidence>
<evidence type="ECO:0000313" key="3">
    <source>
        <dbReference type="EMBL" id="GAA3566070.1"/>
    </source>
</evidence>
<dbReference type="Gene3D" id="3.40.50.2300">
    <property type="match status" value="1"/>
</dbReference>
<protein>
    <recommendedName>
        <fullName evidence="2">Phosphotyrosine protein phosphatase I domain-containing protein</fullName>
    </recommendedName>
</protein>
<dbReference type="InterPro" id="IPR023485">
    <property type="entry name" value="Ptyr_pPase"/>
</dbReference>
<proteinExistence type="predicted"/>
<dbReference type="SUPFAM" id="SSF52788">
    <property type="entry name" value="Phosphotyrosine protein phosphatases I"/>
    <property type="match status" value="1"/>
</dbReference>
<keyword evidence="1" id="KW-0059">Arsenical resistance</keyword>
<comment type="caution">
    <text evidence="3">The sequence shown here is derived from an EMBL/GenBank/DDBJ whole genome shotgun (WGS) entry which is preliminary data.</text>
</comment>
<sequence length="145" mass="15211">MTVATVLFVCVHNAGRSQLAAGLAAYRAGPGVRVLSAGTEPDAHVDAVALASLAELGIDRSDQVPSLLTDDLLDQADVVVTLKPGLAVAQRPGVRYENWPLPDPQGWDLDGIRGLRDHLDARVAQLLAGLSTGRDPSALDDEDTP</sequence>
<keyword evidence="4" id="KW-1185">Reference proteome</keyword>
<accession>A0ABP6XH00</accession>
<name>A0ABP6XH00_9ACTN</name>
<dbReference type="Proteomes" id="UP001500767">
    <property type="component" value="Unassembled WGS sequence"/>
</dbReference>
<dbReference type="EMBL" id="BAAAYR010000002">
    <property type="protein sequence ID" value="GAA3566070.1"/>
    <property type="molecule type" value="Genomic_DNA"/>
</dbReference>
<evidence type="ECO:0000256" key="1">
    <source>
        <dbReference type="ARBA" id="ARBA00022849"/>
    </source>
</evidence>
<evidence type="ECO:0000313" key="4">
    <source>
        <dbReference type="Proteomes" id="UP001500767"/>
    </source>
</evidence>
<reference evidence="4" key="1">
    <citation type="journal article" date="2019" name="Int. J. Syst. Evol. Microbiol.">
        <title>The Global Catalogue of Microorganisms (GCM) 10K type strain sequencing project: providing services to taxonomists for standard genome sequencing and annotation.</title>
        <authorList>
            <consortium name="The Broad Institute Genomics Platform"/>
            <consortium name="The Broad Institute Genome Sequencing Center for Infectious Disease"/>
            <person name="Wu L."/>
            <person name="Ma J."/>
        </authorList>
    </citation>
    <scope>NUCLEOTIDE SEQUENCE [LARGE SCALE GENOMIC DNA]</scope>
    <source>
        <strain evidence="4">JCM 16540</strain>
    </source>
</reference>
<feature type="domain" description="Phosphotyrosine protein phosphatase I" evidence="2">
    <location>
        <begin position="4"/>
        <end position="129"/>
    </location>
</feature>
<dbReference type="SMART" id="SM00226">
    <property type="entry name" value="LMWPc"/>
    <property type="match status" value="1"/>
</dbReference>
<organism evidence="3 4">
    <name type="scientific">Microlunatus spumicola</name>
    <dbReference type="NCBI Taxonomy" id="81499"/>
    <lineage>
        <taxon>Bacteria</taxon>
        <taxon>Bacillati</taxon>
        <taxon>Actinomycetota</taxon>
        <taxon>Actinomycetes</taxon>
        <taxon>Propionibacteriales</taxon>
        <taxon>Propionibacteriaceae</taxon>
        <taxon>Microlunatus</taxon>
    </lineage>
</organism>
<dbReference type="InterPro" id="IPR036196">
    <property type="entry name" value="Ptyr_pPase_sf"/>
</dbReference>
<dbReference type="Pfam" id="PF01451">
    <property type="entry name" value="LMWPc"/>
    <property type="match status" value="1"/>
</dbReference>
<dbReference type="PANTHER" id="PTHR43428">
    <property type="entry name" value="ARSENATE REDUCTASE"/>
    <property type="match status" value="1"/>
</dbReference>
<gene>
    <name evidence="3" type="ORF">GCM10022197_22420</name>
</gene>